<evidence type="ECO:0000313" key="10">
    <source>
        <dbReference type="Proteomes" id="UP000248134"/>
    </source>
</evidence>
<keyword evidence="2 6" id="KW-0808">Transferase</keyword>
<protein>
    <recommendedName>
        <fullName evidence="8">Cytosine-specific methyltransferase</fullName>
        <ecNumber evidence="8">2.1.1.37</ecNumber>
    </recommendedName>
</protein>
<comment type="caution">
    <text evidence="9">The sequence shown here is derived from an EMBL/GenBank/DDBJ whole genome shotgun (WGS) entry which is preliminary data.</text>
</comment>
<dbReference type="REBASE" id="292735">
    <property type="entry name" value="M.RpaXCPORF16670P"/>
</dbReference>
<keyword evidence="4" id="KW-0680">Restriction system</keyword>
<dbReference type="EC" id="2.1.1.37" evidence="8"/>
<evidence type="ECO:0000256" key="2">
    <source>
        <dbReference type="ARBA" id="ARBA00022679"/>
    </source>
</evidence>
<proteinExistence type="inferred from homology"/>
<evidence type="ECO:0000256" key="7">
    <source>
        <dbReference type="RuleBase" id="RU000416"/>
    </source>
</evidence>
<dbReference type="PROSITE" id="PS00094">
    <property type="entry name" value="C5_MTASE_1"/>
    <property type="match status" value="1"/>
</dbReference>
<evidence type="ECO:0000256" key="5">
    <source>
        <dbReference type="ARBA" id="ARBA00047422"/>
    </source>
</evidence>
<dbReference type="InterPro" id="IPR001525">
    <property type="entry name" value="C5_MeTfrase"/>
</dbReference>
<sequence>MKIAGLFAGVGGLELGLHRAGHETLVLSEIWDPAAAVLERRFAGVPNAGDVADLRSLPTGIELLTAGFPCQDLSQAGKTAGIKGRKSGLVSHVFRLIDRSRPKWVLLENVSFMLRLDAGSAMTRLVTEFEQRGYRWAYRVVNSLSFLPHRRARVFFLASLEGDPADVLLVDDAEPAELQTNLQSHAHGFYWTEGTRGLGWGPDCVPTLKNGSTIGIPSPPAILLTNGEIVTPDIRDAERLQGLPADWTKPAEQVARASFRWSLVGNAVSTPVAAWIGKRLVKPGTYNPSRDGADVVKGNWPKAARSDGKVRRAVSISEFPKWAKRDRLEDFLRHEPNLLSARATAGFLSRIEKSSLRFVPGFKDKVRNHLEHVRAIDSFVEPSRLLVAAE</sequence>
<dbReference type="GO" id="GO:0044027">
    <property type="term" value="P:negative regulation of gene expression via chromosomal CpG island methylation"/>
    <property type="evidence" value="ECO:0007669"/>
    <property type="project" value="TreeGrafter"/>
</dbReference>
<dbReference type="OrthoDB" id="9813719at2"/>
<evidence type="ECO:0000256" key="4">
    <source>
        <dbReference type="ARBA" id="ARBA00022747"/>
    </source>
</evidence>
<dbReference type="Gene3D" id="3.40.50.150">
    <property type="entry name" value="Vaccinia Virus protein VP39"/>
    <property type="match status" value="1"/>
</dbReference>
<evidence type="ECO:0000256" key="6">
    <source>
        <dbReference type="PROSITE-ProRule" id="PRU01016"/>
    </source>
</evidence>
<dbReference type="PROSITE" id="PS51679">
    <property type="entry name" value="SAM_MT_C5"/>
    <property type="match status" value="1"/>
</dbReference>
<dbReference type="NCBIfam" id="TIGR00675">
    <property type="entry name" value="dcm"/>
    <property type="match status" value="1"/>
</dbReference>
<dbReference type="GO" id="GO:0003677">
    <property type="term" value="F:DNA binding"/>
    <property type="evidence" value="ECO:0007669"/>
    <property type="project" value="TreeGrafter"/>
</dbReference>
<evidence type="ECO:0000256" key="1">
    <source>
        <dbReference type="ARBA" id="ARBA00022603"/>
    </source>
</evidence>
<dbReference type="InterPro" id="IPR029063">
    <property type="entry name" value="SAM-dependent_MTases_sf"/>
</dbReference>
<dbReference type="SUPFAM" id="SSF53335">
    <property type="entry name" value="S-adenosyl-L-methionine-dependent methyltransferases"/>
    <property type="match status" value="1"/>
</dbReference>
<keyword evidence="1 6" id="KW-0489">Methyltransferase</keyword>
<accession>A0A323UFG6</accession>
<evidence type="ECO:0000256" key="8">
    <source>
        <dbReference type="RuleBase" id="RU000417"/>
    </source>
</evidence>
<evidence type="ECO:0000313" key="9">
    <source>
        <dbReference type="EMBL" id="PZA10967.1"/>
    </source>
</evidence>
<dbReference type="EMBL" id="QKQS01000023">
    <property type="protein sequence ID" value="PZA10967.1"/>
    <property type="molecule type" value="Genomic_DNA"/>
</dbReference>
<dbReference type="GO" id="GO:0003886">
    <property type="term" value="F:DNA (cytosine-5-)-methyltransferase activity"/>
    <property type="evidence" value="ECO:0007669"/>
    <property type="project" value="UniProtKB-EC"/>
</dbReference>
<reference evidence="9 10" key="1">
    <citation type="submission" date="2018-06" db="EMBL/GenBank/DDBJ databases">
        <title>Draft Whole-Genome Sequence of the purple photosynthetic bacterium Rhodospeudomonas palustris XCP.</title>
        <authorList>
            <person name="Rayyan A."/>
            <person name="Meyer T.E."/>
            <person name="Kyndt J.A."/>
        </authorList>
    </citation>
    <scope>NUCLEOTIDE SEQUENCE [LARGE SCALE GENOMIC DNA]</scope>
    <source>
        <strain evidence="9 10">XCP</strain>
    </source>
</reference>
<evidence type="ECO:0000256" key="3">
    <source>
        <dbReference type="ARBA" id="ARBA00022691"/>
    </source>
</evidence>
<dbReference type="InterPro" id="IPR050390">
    <property type="entry name" value="C5-Methyltransferase"/>
</dbReference>
<feature type="active site" evidence="6">
    <location>
        <position position="70"/>
    </location>
</feature>
<organism evidence="9 10">
    <name type="scientific">Rhodopseudomonas palustris</name>
    <dbReference type="NCBI Taxonomy" id="1076"/>
    <lineage>
        <taxon>Bacteria</taxon>
        <taxon>Pseudomonadati</taxon>
        <taxon>Pseudomonadota</taxon>
        <taxon>Alphaproteobacteria</taxon>
        <taxon>Hyphomicrobiales</taxon>
        <taxon>Nitrobacteraceae</taxon>
        <taxon>Rhodopseudomonas</taxon>
    </lineage>
</organism>
<dbReference type="Proteomes" id="UP000248134">
    <property type="component" value="Unassembled WGS sequence"/>
</dbReference>
<dbReference type="PANTHER" id="PTHR10629:SF50">
    <property type="entry name" value="DNA (CYTOSINE-5)-METHYLTRANSFERASE CMT3"/>
    <property type="match status" value="1"/>
</dbReference>
<comment type="catalytic activity">
    <reaction evidence="5 8">
        <text>a 2'-deoxycytidine in DNA + S-adenosyl-L-methionine = a 5-methyl-2'-deoxycytidine in DNA + S-adenosyl-L-homocysteine + H(+)</text>
        <dbReference type="Rhea" id="RHEA:13681"/>
        <dbReference type="Rhea" id="RHEA-COMP:11369"/>
        <dbReference type="Rhea" id="RHEA-COMP:11370"/>
        <dbReference type="ChEBI" id="CHEBI:15378"/>
        <dbReference type="ChEBI" id="CHEBI:57856"/>
        <dbReference type="ChEBI" id="CHEBI:59789"/>
        <dbReference type="ChEBI" id="CHEBI:85452"/>
        <dbReference type="ChEBI" id="CHEBI:85454"/>
        <dbReference type="EC" id="2.1.1.37"/>
    </reaction>
</comment>
<gene>
    <name evidence="9" type="ORF">DNX69_16670</name>
</gene>
<dbReference type="AlphaFoldDB" id="A0A323UFG6"/>
<dbReference type="PANTHER" id="PTHR10629">
    <property type="entry name" value="CYTOSINE-SPECIFIC METHYLTRANSFERASE"/>
    <property type="match status" value="1"/>
</dbReference>
<dbReference type="Pfam" id="PF00145">
    <property type="entry name" value="DNA_methylase"/>
    <property type="match status" value="1"/>
</dbReference>
<comment type="similarity">
    <text evidence="6 7">Belongs to the class I-like SAM-binding methyltransferase superfamily. C5-methyltransferase family.</text>
</comment>
<dbReference type="GO" id="GO:0009307">
    <property type="term" value="P:DNA restriction-modification system"/>
    <property type="evidence" value="ECO:0007669"/>
    <property type="project" value="UniProtKB-KW"/>
</dbReference>
<dbReference type="GO" id="GO:0032259">
    <property type="term" value="P:methylation"/>
    <property type="evidence" value="ECO:0007669"/>
    <property type="project" value="UniProtKB-KW"/>
</dbReference>
<dbReference type="RefSeq" id="WP_110787059.1">
    <property type="nucleotide sequence ID" value="NZ_QKQS01000023.1"/>
</dbReference>
<keyword evidence="3 6" id="KW-0949">S-adenosyl-L-methionine</keyword>
<dbReference type="PRINTS" id="PR00105">
    <property type="entry name" value="C5METTRFRASE"/>
</dbReference>
<dbReference type="InterPro" id="IPR018117">
    <property type="entry name" value="C5_DNA_meth_AS"/>
</dbReference>
<name>A0A323UFG6_RHOPL</name>